<dbReference type="EMBL" id="JACFXV010000043">
    <property type="protein sequence ID" value="MBA5776679.1"/>
    <property type="molecule type" value="Genomic_DNA"/>
</dbReference>
<dbReference type="EC" id="2.7.3.9" evidence="5 16"/>
<feature type="binding site" evidence="19">
    <location>
        <position position="443"/>
    </location>
    <ligand>
        <name>Mg(2+)</name>
        <dbReference type="ChEBI" id="CHEBI:18420"/>
    </ligand>
</feature>
<evidence type="ECO:0000259" key="21">
    <source>
        <dbReference type="Pfam" id="PF02896"/>
    </source>
</evidence>
<evidence type="ECO:0000256" key="3">
    <source>
        <dbReference type="ARBA" id="ARBA00004496"/>
    </source>
</evidence>
<comment type="subcellular location">
    <subcellularLocation>
        <location evidence="3 16">Cytoplasm</location>
    </subcellularLocation>
</comment>
<feature type="domain" description="PEP-utilising enzyme C-terminal" evidence="21">
    <location>
        <begin position="249"/>
        <end position="528"/>
    </location>
</feature>
<evidence type="ECO:0000256" key="13">
    <source>
        <dbReference type="ARBA" id="ARBA00022777"/>
    </source>
</evidence>
<comment type="cofactor">
    <cofactor evidence="2 16 19">
        <name>Mg(2+)</name>
        <dbReference type="ChEBI" id="CHEBI:18420"/>
    </cofactor>
</comment>
<comment type="caution">
    <text evidence="23">The sequence shown here is derived from an EMBL/GenBank/DDBJ whole genome shotgun (WGS) entry which is preliminary data.</text>
</comment>
<protein>
    <recommendedName>
        <fullName evidence="6 16">Phosphoenolpyruvate-protein phosphotransferase</fullName>
        <ecNumber evidence="5 16">2.7.3.9</ecNumber>
    </recommendedName>
    <alternativeName>
        <fullName evidence="15 16">Phosphotransferase system, enzyme I</fullName>
    </alternativeName>
</protein>
<feature type="binding site" evidence="19">
    <location>
        <position position="420"/>
    </location>
    <ligand>
        <name>Mg(2+)</name>
        <dbReference type="ChEBI" id="CHEBI:18420"/>
    </ligand>
</feature>
<comment type="similarity">
    <text evidence="4 16">Belongs to the PEP-utilizing enzyme family.</text>
</comment>
<evidence type="ECO:0000256" key="5">
    <source>
        <dbReference type="ARBA" id="ARBA00012232"/>
    </source>
</evidence>
<dbReference type="InterPro" id="IPR015813">
    <property type="entry name" value="Pyrv/PenolPyrv_kinase-like_dom"/>
</dbReference>
<evidence type="ECO:0000256" key="19">
    <source>
        <dbReference type="PIRSR" id="PIRSR000732-3"/>
    </source>
</evidence>
<evidence type="ECO:0000256" key="12">
    <source>
        <dbReference type="ARBA" id="ARBA00022723"/>
    </source>
</evidence>
<feature type="active site" description="Proton donor" evidence="17">
    <location>
        <position position="490"/>
    </location>
</feature>
<evidence type="ECO:0000256" key="11">
    <source>
        <dbReference type="ARBA" id="ARBA00022683"/>
    </source>
</evidence>
<feature type="domain" description="PEP-utilising enzyme mobile" evidence="20">
    <location>
        <begin position="146"/>
        <end position="216"/>
    </location>
</feature>
<dbReference type="InterPro" id="IPR008731">
    <property type="entry name" value="PTS_EIN"/>
</dbReference>
<feature type="active site" description="Tele-phosphohistidine intermediate" evidence="17">
    <location>
        <position position="182"/>
    </location>
</feature>
<feature type="binding site" evidence="18">
    <location>
        <position position="323"/>
    </location>
    <ligand>
        <name>phosphoenolpyruvate</name>
        <dbReference type="ChEBI" id="CHEBI:58702"/>
    </ligand>
</feature>
<feature type="binding site" evidence="18">
    <location>
        <begin position="442"/>
        <end position="443"/>
    </location>
    <ligand>
        <name>phosphoenolpyruvate</name>
        <dbReference type="ChEBI" id="CHEBI:58702"/>
    </ligand>
</feature>
<evidence type="ECO:0000259" key="20">
    <source>
        <dbReference type="Pfam" id="PF00391"/>
    </source>
</evidence>
<gene>
    <name evidence="23" type="primary">ptsP</name>
    <name evidence="23" type="ORF">H2509_06010</name>
</gene>
<evidence type="ECO:0000259" key="22">
    <source>
        <dbReference type="Pfam" id="PF05524"/>
    </source>
</evidence>
<dbReference type="Pfam" id="PF00391">
    <property type="entry name" value="PEP-utilizers"/>
    <property type="match status" value="1"/>
</dbReference>
<dbReference type="InterPro" id="IPR024692">
    <property type="entry name" value="PTS_EI"/>
</dbReference>
<evidence type="ECO:0000256" key="16">
    <source>
        <dbReference type="PIRNR" id="PIRNR000732"/>
    </source>
</evidence>
<dbReference type="InterPro" id="IPR036637">
    <property type="entry name" value="Phosphohistidine_dom_sf"/>
</dbReference>
<proteinExistence type="inferred from homology"/>
<dbReference type="Proteomes" id="UP000541109">
    <property type="component" value="Unassembled WGS sequence"/>
</dbReference>
<keyword evidence="7 16" id="KW-0813">Transport</keyword>
<dbReference type="GO" id="GO:0009401">
    <property type="term" value="P:phosphoenolpyruvate-dependent sugar phosphotransferase system"/>
    <property type="evidence" value="ECO:0007669"/>
    <property type="project" value="UniProtKB-KW"/>
</dbReference>
<feature type="domain" description="Phosphotransferase system enzyme I N-terminal" evidence="22">
    <location>
        <begin position="8"/>
        <end position="122"/>
    </location>
</feature>
<comment type="function">
    <text evidence="16">General (non sugar-specific) component of the phosphoenolpyruvate-dependent sugar phosphotransferase system (sugar PTS). This major carbohydrate active-transport system catalyzes the phosphorylation of incoming sugar substrates concomitantly with their translocation across the cell membrane. Enzyme I transfers the phosphoryl group from phosphoenolpyruvate (PEP) to the phosphoryl carrier protein (HPr).</text>
</comment>
<feature type="binding site" evidence="18">
    <location>
        <position position="453"/>
    </location>
    <ligand>
        <name>phosphoenolpyruvate</name>
        <dbReference type="ChEBI" id="CHEBI:58702"/>
    </ligand>
</feature>
<dbReference type="Pfam" id="PF05524">
    <property type="entry name" value="PEP-utilisers_N"/>
    <property type="match status" value="1"/>
</dbReference>
<dbReference type="GO" id="GO:0046872">
    <property type="term" value="F:metal ion binding"/>
    <property type="evidence" value="ECO:0007669"/>
    <property type="project" value="UniProtKB-KW"/>
</dbReference>
<dbReference type="Gene3D" id="3.50.30.10">
    <property type="entry name" value="Phosphohistidine domain"/>
    <property type="match status" value="1"/>
</dbReference>
<evidence type="ECO:0000256" key="6">
    <source>
        <dbReference type="ARBA" id="ARBA00016544"/>
    </source>
</evidence>
<evidence type="ECO:0000313" key="23">
    <source>
        <dbReference type="EMBL" id="MBA5776679.1"/>
    </source>
</evidence>
<keyword evidence="23" id="KW-0670">Pyruvate</keyword>
<keyword evidence="13 16" id="KW-0418">Kinase</keyword>
<keyword evidence="9 16" id="KW-0762">Sugar transport</keyword>
<evidence type="ECO:0000256" key="15">
    <source>
        <dbReference type="ARBA" id="ARBA00033235"/>
    </source>
</evidence>
<dbReference type="GO" id="GO:0008965">
    <property type="term" value="F:phosphoenolpyruvate-protein phosphotransferase activity"/>
    <property type="evidence" value="ECO:0007669"/>
    <property type="project" value="UniProtKB-EC"/>
</dbReference>
<evidence type="ECO:0000256" key="1">
    <source>
        <dbReference type="ARBA" id="ARBA00000683"/>
    </source>
</evidence>
<comment type="catalytic activity">
    <reaction evidence="1 16">
        <text>L-histidyl-[protein] + phosphoenolpyruvate = N(pros)-phospho-L-histidyl-[protein] + pyruvate</text>
        <dbReference type="Rhea" id="RHEA:23880"/>
        <dbReference type="Rhea" id="RHEA-COMP:9745"/>
        <dbReference type="Rhea" id="RHEA-COMP:9746"/>
        <dbReference type="ChEBI" id="CHEBI:15361"/>
        <dbReference type="ChEBI" id="CHEBI:29979"/>
        <dbReference type="ChEBI" id="CHEBI:58702"/>
        <dbReference type="ChEBI" id="CHEBI:64837"/>
        <dbReference type="EC" id="2.7.3.9"/>
    </reaction>
</comment>
<feature type="binding site" evidence="18">
    <location>
        <position position="287"/>
    </location>
    <ligand>
        <name>phosphoenolpyruvate</name>
        <dbReference type="ChEBI" id="CHEBI:58702"/>
    </ligand>
</feature>
<dbReference type="SUPFAM" id="SSF51621">
    <property type="entry name" value="Phosphoenolpyruvate/pyruvate domain"/>
    <property type="match status" value="1"/>
</dbReference>
<evidence type="ECO:0000256" key="17">
    <source>
        <dbReference type="PIRSR" id="PIRSR000732-1"/>
    </source>
</evidence>
<evidence type="ECO:0000256" key="18">
    <source>
        <dbReference type="PIRSR" id="PIRSR000732-2"/>
    </source>
</evidence>
<dbReference type="GO" id="GO:0005737">
    <property type="term" value="C:cytoplasm"/>
    <property type="evidence" value="ECO:0007669"/>
    <property type="project" value="UniProtKB-SubCell"/>
</dbReference>
<dbReference type="InterPro" id="IPR036618">
    <property type="entry name" value="PtsI_HPr-bd_sf"/>
</dbReference>
<dbReference type="SUPFAM" id="SSF52009">
    <property type="entry name" value="Phosphohistidine domain"/>
    <property type="match status" value="1"/>
</dbReference>
<evidence type="ECO:0000256" key="14">
    <source>
        <dbReference type="ARBA" id="ARBA00022842"/>
    </source>
</evidence>
<dbReference type="AlphaFoldDB" id="A0A839ADG1"/>
<keyword evidence="12 16" id="KW-0479">Metal-binding</keyword>
<accession>A0A839ADG1</accession>
<dbReference type="NCBIfam" id="TIGR01417">
    <property type="entry name" value="PTS_I_fam"/>
    <property type="match status" value="1"/>
</dbReference>
<evidence type="ECO:0000256" key="2">
    <source>
        <dbReference type="ARBA" id="ARBA00001946"/>
    </source>
</evidence>
<dbReference type="Pfam" id="PF02896">
    <property type="entry name" value="PEP-utilizers_C"/>
    <property type="match status" value="1"/>
</dbReference>
<evidence type="ECO:0000256" key="10">
    <source>
        <dbReference type="ARBA" id="ARBA00022679"/>
    </source>
</evidence>
<dbReference type="InterPro" id="IPR000121">
    <property type="entry name" value="PEP_util_C"/>
</dbReference>
<keyword evidence="10 16" id="KW-0808">Transferase</keyword>
<dbReference type="InterPro" id="IPR040442">
    <property type="entry name" value="Pyrv_kinase-like_dom_sf"/>
</dbReference>
<keyword evidence="8 16" id="KW-0963">Cytoplasm</keyword>
<dbReference type="PANTHER" id="PTHR46244:SF6">
    <property type="entry name" value="PHOSPHOENOLPYRUVATE-PROTEIN PHOSPHOTRANSFERASE"/>
    <property type="match status" value="1"/>
</dbReference>
<dbReference type="PANTHER" id="PTHR46244">
    <property type="entry name" value="PHOSPHOENOLPYRUVATE-PROTEIN PHOSPHOTRANSFERASE"/>
    <property type="match status" value="1"/>
</dbReference>
<keyword evidence="24" id="KW-1185">Reference proteome</keyword>
<evidence type="ECO:0000313" key="24">
    <source>
        <dbReference type="Proteomes" id="UP000541109"/>
    </source>
</evidence>
<evidence type="ECO:0000256" key="4">
    <source>
        <dbReference type="ARBA" id="ARBA00007837"/>
    </source>
</evidence>
<dbReference type="InterPro" id="IPR006318">
    <property type="entry name" value="PTS_EI-like"/>
</dbReference>
<dbReference type="Gene3D" id="3.20.20.60">
    <property type="entry name" value="Phosphoenolpyruvate-binding domains"/>
    <property type="match status" value="1"/>
</dbReference>
<dbReference type="GO" id="GO:0016301">
    <property type="term" value="F:kinase activity"/>
    <property type="evidence" value="ECO:0007669"/>
    <property type="project" value="UniProtKB-KW"/>
</dbReference>
<dbReference type="Gene3D" id="1.10.274.10">
    <property type="entry name" value="PtsI, HPr-binding domain"/>
    <property type="match status" value="1"/>
</dbReference>
<evidence type="ECO:0000256" key="8">
    <source>
        <dbReference type="ARBA" id="ARBA00022490"/>
    </source>
</evidence>
<evidence type="ECO:0000256" key="7">
    <source>
        <dbReference type="ARBA" id="ARBA00022448"/>
    </source>
</evidence>
<dbReference type="PRINTS" id="PR01736">
    <property type="entry name" value="PHPHTRNFRASE"/>
</dbReference>
<name>A0A839ADG1_9HYPH</name>
<reference evidence="23 24" key="1">
    <citation type="submission" date="2020-07" db="EMBL/GenBank/DDBJ databases">
        <title>Stappia sp., F7233, whole genome shotgun sequencing project.</title>
        <authorList>
            <person name="Jiang S."/>
            <person name="Liu Z.W."/>
            <person name="Du Z.J."/>
        </authorList>
    </citation>
    <scope>NUCLEOTIDE SEQUENCE [LARGE SCALE GENOMIC DNA]</scope>
    <source>
        <strain evidence="23 24">F7233</strain>
    </source>
</reference>
<dbReference type="PIRSF" id="PIRSF000732">
    <property type="entry name" value="PTS_enzyme_I"/>
    <property type="match status" value="1"/>
</dbReference>
<keyword evidence="11 16" id="KW-0598">Phosphotransferase system</keyword>
<sequence>MIAPEHLRGMPASPGLADGPIFVLAEMFADERAAGTPEDERAALKGAIAEASTGIADLMGQSGEEGAAILEFQLAMLEDDALAEPAYEMIAAGASALAGWRAAMDAQITGFETADDDYFRARAADLADIRDRVTAILTGSAAQTVPPGSVVAGEDITPSRFLQTDWSRGGAIVLGDGSPSSHVAILARARGVPMVTGIGKADFASHRRALVDGGTGNVVLSPDGEAEARYRERCRIDAAQRHLAEAHLLKPAVLADGERVQVMVNIAAPEDVDAIDIASCDGVGLMRSEFLFHGETALPDEKAQYLAYRKVLEWASGKPVTIRTLDAGGDKPVQGLTVEEANPFLGLRGIRLSLTRPDVFKSQLRALARAAVYGDLKVMLPMVTVPEEIDEAARLLDGCLAELIGEGVPAKRPQLGIMIEVPAVAILPERFARAAFFSIGSNDLSQYVTAAARDSSAVARLNTAGDPAVLHLIAHVAGEAKRLGIPLSLCGDAGSDPVLLPALLSAGLRTLSVAPTALGRVKSAISQIRP</sequence>
<dbReference type="InterPro" id="IPR050499">
    <property type="entry name" value="PEP-utilizing_PTS_enzyme"/>
</dbReference>
<dbReference type="InterPro" id="IPR008279">
    <property type="entry name" value="PEP-util_enz_mobile_dom"/>
</dbReference>
<evidence type="ECO:0000256" key="9">
    <source>
        <dbReference type="ARBA" id="ARBA00022597"/>
    </source>
</evidence>
<keyword evidence="14 16" id="KW-0460">Magnesium</keyword>
<organism evidence="23 24">
    <name type="scientific">Stappia albiluteola</name>
    <dbReference type="NCBI Taxonomy" id="2758565"/>
    <lineage>
        <taxon>Bacteria</taxon>
        <taxon>Pseudomonadati</taxon>
        <taxon>Pseudomonadota</taxon>
        <taxon>Alphaproteobacteria</taxon>
        <taxon>Hyphomicrobiales</taxon>
        <taxon>Stappiaceae</taxon>
        <taxon>Stappia</taxon>
    </lineage>
</organism>
<dbReference type="SUPFAM" id="SSF47831">
    <property type="entry name" value="Enzyme I of the PEP:sugar phosphotransferase system HPr-binding (sub)domain"/>
    <property type="match status" value="1"/>
</dbReference>